<organism evidence="1 2">
    <name type="scientific">Roridomyces roridus</name>
    <dbReference type="NCBI Taxonomy" id="1738132"/>
    <lineage>
        <taxon>Eukaryota</taxon>
        <taxon>Fungi</taxon>
        <taxon>Dikarya</taxon>
        <taxon>Basidiomycota</taxon>
        <taxon>Agaricomycotina</taxon>
        <taxon>Agaricomycetes</taxon>
        <taxon>Agaricomycetidae</taxon>
        <taxon>Agaricales</taxon>
        <taxon>Marasmiineae</taxon>
        <taxon>Mycenaceae</taxon>
        <taxon>Roridomyces</taxon>
    </lineage>
</organism>
<accession>A0AAD7BL66</accession>
<dbReference type="Proteomes" id="UP001221142">
    <property type="component" value="Unassembled WGS sequence"/>
</dbReference>
<dbReference type="AlphaFoldDB" id="A0AAD7BL66"/>
<dbReference type="EMBL" id="JARKIF010000014">
    <property type="protein sequence ID" value="KAJ7623816.1"/>
    <property type="molecule type" value="Genomic_DNA"/>
</dbReference>
<name>A0AAD7BL66_9AGAR</name>
<evidence type="ECO:0008006" key="3">
    <source>
        <dbReference type="Google" id="ProtNLM"/>
    </source>
</evidence>
<dbReference type="Gene3D" id="1.20.1280.50">
    <property type="match status" value="1"/>
</dbReference>
<evidence type="ECO:0000313" key="1">
    <source>
        <dbReference type="EMBL" id="KAJ7623816.1"/>
    </source>
</evidence>
<proteinExistence type="predicted"/>
<gene>
    <name evidence="1" type="ORF">FB45DRAFT_926831</name>
</gene>
<keyword evidence="2" id="KW-1185">Reference proteome</keyword>
<evidence type="ECO:0000313" key="2">
    <source>
        <dbReference type="Proteomes" id="UP001221142"/>
    </source>
</evidence>
<reference evidence="1" key="1">
    <citation type="submission" date="2023-03" db="EMBL/GenBank/DDBJ databases">
        <title>Massive genome expansion in bonnet fungi (Mycena s.s.) driven by repeated elements and novel gene families across ecological guilds.</title>
        <authorList>
            <consortium name="Lawrence Berkeley National Laboratory"/>
            <person name="Harder C.B."/>
            <person name="Miyauchi S."/>
            <person name="Viragh M."/>
            <person name="Kuo A."/>
            <person name="Thoen E."/>
            <person name="Andreopoulos B."/>
            <person name="Lu D."/>
            <person name="Skrede I."/>
            <person name="Drula E."/>
            <person name="Henrissat B."/>
            <person name="Morin E."/>
            <person name="Kohler A."/>
            <person name="Barry K."/>
            <person name="LaButti K."/>
            <person name="Morin E."/>
            <person name="Salamov A."/>
            <person name="Lipzen A."/>
            <person name="Mereny Z."/>
            <person name="Hegedus B."/>
            <person name="Baldrian P."/>
            <person name="Stursova M."/>
            <person name="Weitz H."/>
            <person name="Taylor A."/>
            <person name="Grigoriev I.V."/>
            <person name="Nagy L.G."/>
            <person name="Martin F."/>
            <person name="Kauserud H."/>
        </authorList>
    </citation>
    <scope>NUCLEOTIDE SEQUENCE</scope>
    <source>
        <strain evidence="1">9284</strain>
    </source>
</reference>
<sequence length="521" mass="58329">MSADMAHPSPEEEIHPGIPFWSLVRLQQLAKSNEPPNSAELTYIRSAASKADARLTLIDDEMSQKRLAQLGTERAQLSDYHSQIIPIISPLRRMPPELLAEIFSWTLPTFGEMHGDNKDMKNSPWILAQVSRRWREISLATPSLWSTIYVAFGDEESVSSPLAMIQTQLERAQKKALRIHFHGSENGQSAAQSDLFGFLLSASLVPHLTQLRCRLPSLRKLWLQWDTEESQVGVDSIECFKTVSSLQEVGLNCGFRFVPVSVPTWNLTSYRVIGPWEMHQDVLPMIPNLLEARIVFTDDDVLPNQSDETIAMLHLQRLYVSNANVLGYLKATSLAELGIGVAGSEPIDGPTLQLDSFLRRSLCTLRGLCLTGLPSASVSAEILKKNPSITNFKLLLEDYDDTAEEQLEDLFNRTMVDHLTMLTIQDSPLLSPQLDTICLALTLPFRIDYPLFVRMLDSRRKNPECALATAAFVGKKSPPPDPVSLADLNALRNQGLDLLLDTSAQADFIMEAWIYHCTWCC</sequence>
<comment type="caution">
    <text evidence="1">The sequence shown here is derived from an EMBL/GenBank/DDBJ whole genome shotgun (WGS) entry which is preliminary data.</text>
</comment>
<protein>
    <recommendedName>
        <fullName evidence="3">F-box domain-containing protein</fullName>
    </recommendedName>
</protein>